<dbReference type="GO" id="GO:0005634">
    <property type="term" value="C:nucleus"/>
    <property type="evidence" value="ECO:0007669"/>
    <property type="project" value="UniProtKB-SubCell"/>
</dbReference>
<comment type="subcellular location">
    <subcellularLocation>
        <location evidence="1">Nucleus</location>
    </subcellularLocation>
</comment>
<dbReference type="AlphaFoldDB" id="A0A8B6G9H8"/>
<keyword evidence="6" id="KW-0694">RNA-binding</keyword>
<dbReference type="SUPFAM" id="SSF54928">
    <property type="entry name" value="RNA-binding domain, RBD"/>
    <property type="match status" value="1"/>
</dbReference>
<sequence>VEAVLSKTPLLFNDTAIQIEKVYVEDEPDTEEYNRCTIEVTGMSQFSTRNGVKLYFESKRGANADVLSLDYVEEEEMYLIKFESEEVVDECLKKTHRLDKTDLYVRKHIPLQPYAIYPKQAFVSGFNMNTTEEVLRNYLEARSKTDVNKIIFGDIEGAAIVEFKTQPDMGKLTSKCKNRQLNGCFLKVESVPVSKSIIVSKIKPGTTRDAVMFYFDNEKKSGVSGVEEVHLDTKKNTCIVHFVDCKDSTYSTFQIPDHWEITDDREISRAVILNTRTSEYKDVSKKFFSSVGGHRTIVEIHRIQNKTLYQQYAAKKKMIDSTNLPGHQNEKSLWHGFAKNAMGSINSRGFNRSYCGKNGEILVQIYKGSYF</sequence>
<evidence type="ECO:0000256" key="3">
    <source>
        <dbReference type="ARBA" id="ARBA00022679"/>
    </source>
</evidence>
<dbReference type="OrthoDB" id="6161426at2759"/>
<dbReference type="InterPro" id="IPR012317">
    <property type="entry name" value="Poly(ADP-ribose)pol_cat_dom"/>
</dbReference>
<dbReference type="GO" id="GO:0003714">
    <property type="term" value="F:transcription corepressor activity"/>
    <property type="evidence" value="ECO:0007669"/>
    <property type="project" value="TreeGrafter"/>
</dbReference>
<dbReference type="PROSITE" id="PS50102">
    <property type="entry name" value="RRM"/>
    <property type="match status" value="1"/>
</dbReference>
<dbReference type="InterPro" id="IPR012677">
    <property type="entry name" value="Nucleotide-bd_a/b_plait_sf"/>
</dbReference>
<keyword evidence="3 7" id="KW-0808">Transferase</keyword>
<dbReference type="Gene3D" id="3.90.228.10">
    <property type="match status" value="1"/>
</dbReference>
<dbReference type="Pfam" id="PF23085">
    <property type="entry name" value="RRM_PARP14_3"/>
    <property type="match status" value="2"/>
</dbReference>
<dbReference type="EC" id="2.4.2.-" evidence="7"/>
<dbReference type="SUPFAM" id="SSF56399">
    <property type="entry name" value="ADP-ribosylation"/>
    <property type="match status" value="1"/>
</dbReference>
<evidence type="ECO:0000256" key="5">
    <source>
        <dbReference type="ARBA" id="ARBA00023242"/>
    </source>
</evidence>
<evidence type="ECO:0000313" key="10">
    <source>
        <dbReference type="EMBL" id="VDI60801.1"/>
    </source>
</evidence>
<feature type="domain" description="PARP catalytic" evidence="9">
    <location>
        <begin position="255"/>
        <end position="371"/>
    </location>
</feature>
<feature type="non-terminal residue" evidence="10">
    <location>
        <position position="371"/>
    </location>
</feature>
<protein>
    <recommendedName>
        <fullName evidence="7">Poly [ADP-ribose] polymerase</fullName>
        <shortName evidence="7">PARP</shortName>
        <ecNumber evidence="7">2.4.2.-</ecNumber>
    </recommendedName>
</protein>
<proteinExistence type="predicted"/>
<feature type="domain" description="RRM" evidence="8">
    <location>
        <begin position="119"/>
        <end position="204"/>
    </location>
</feature>
<gene>
    <name evidence="10" type="ORF">MGAL_10B044896</name>
</gene>
<dbReference type="Pfam" id="PF00644">
    <property type="entry name" value="PARP"/>
    <property type="match status" value="1"/>
</dbReference>
<dbReference type="InterPro" id="IPR000504">
    <property type="entry name" value="RRM_dom"/>
</dbReference>
<dbReference type="Gene3D" id="3.30.70.330">
    <property type="match status" value="2"/>
</dbReference>
<evidence type="ECO:0000313" key="11">
    <source>
        <dbReference type="Proteomes" id="UP000596742"/>
    </source>
</evidence>
<evidence type="ECO:0000256" key="7">
    <source>
        <dbReference type="RuleBase" id="RU362114"/>
    </source>
</evidence>
<keyword evidence="11" id="KW-1185">Reference proteome</keyword>
<dbReference type="CDD" id="cd00590">
    <property type="entry name" value="RRM_SF"/>
    <property type="match status" value="1"/>
</dbReference>
<evidence type="ECO:0000256" key="4">
    <source>
        <dbReference type="ARBA" id="ARBA00023027"/>
    </source>
</evidence>
<evidence type="ECO:0000256" key="6">
    <source>
        <dbReference type="PROSITE-ProRule" id="PRU00176"/>
    </source>
</evidence>
<reference evidence="10" key="1">
    <citation type="submission" date="2018-11" db="EMBL/GenBank/DDBJ databases">
        <authorList>
            <person name="Alioto T."/>
            <person name="Alioto T."/>
        </authorList>
    </citation>
    <scope>NUCLEOTIDE SEQUENCE</scope>
</reference>
<dbReference type="GO" id="GO:0005737">
    <property type="term" value="C:cytoplasm"/>
    <property type="evidence" value="ECO:0007669"/>
    <property type="project" value="TreeGrafter"/>
</dbReference>
<dbReference type="GO" id="GO:0003723">
    <property type="term" value="F:RNA binding"/>
    <property type="evidence" value="ECO:0007669"/>
    <property type="project" value="UniProtKB-UniRule"/>
</dbReference>
<evidence type="ECO:0000256" key="1">
    <source>
        <dbReference type="ARBA" id="ARBA00004123"/>
    </source>
</evidence>
<dbReference type="PANTHER" id="PTHR14453">
    <property type="entry name" value="PARP/ZINC FINGER CCCH TYPE DOMAIN CONTAINING PROTEIN"/>
    <property type="match status" value="1"/>
</dbReference>
<dbReference type="Proteomes" id="UP000596742">
    <property type="component" value="Unassembled WGS sequence"/>
</dbReference>
<dbReference type="InterPro" id="IPR052056">
    <property type="entry name" value="Mono-ARTD/PARP"/>
</dbReference>
<evidence type="ECO:0000259" key="8">
    <source>
        <dbReference type="PROSITE" id="PS50102"/>
    </source>
</evidence>
<comment type="caution">
    <text evidence="10">The sequence shown here is derived from an EMBL/GenBank/DDBJ whole genome shotgun (WGS) entry which is preliminary data.</text>
</comment>
<dbReference type="GO" id="GO:0010629">
    <property type="term" value="P:negative regulation of gene expression"/>
    <property type="evidence" value="ECO:0007669"/>
    <property type="project" value="TreeGrafter"/>
</dbReference>
<dbReference type="InterPro" id="IPR035979">
    <property type="entry name" value="RBD_domain_sf"/>
</dbReference>
<keyword evidence="5" id="KW-0539">Nucleus</keyword>
<dbReference type="GO" id="GO:0003950">
    <property type="term" value="F:NAD+ poly-ADP-ribosyltransferase activity"/>
    <property type="evidence" value="ECO:0007669"/>
    <property type="project" value="UniProtKB-UniRule"/>
</dbReference>
<dbReference type="PROSITE" id="PS51059">
    <property type="entry name" value="PARP_CATALYTIC"/>
    <property type="match status" value="1"/>
</dbReference>
<keyword evidence="4 7" id="KW-0520">NAD</keyword>
<name>A0A8B6G9H8_MYTGA</name>
<evidence type="ECO:0000259" key="9">
    <source>
        <dbReference type="PROSITE" id="PS51059"/>
    </source>
</evidence>
<accession>A0A8B6G9H8</accession>
<keyword evidence="2 7" id="KW-0328">Glycosyltransferase</keyword>
<dbReference type="PANTHER" id="PTHR14453:SF67">
    <property type="entry name" value="POLY [ADP-RIBOSE] POLYMERASE"/>
    <property type="match status" value="1"/>
</dbReference>
<dbReference type="EMBL" id="UYJE01008069">
    <property type="protein sequence ID" value="VDI60801.1"/>
    <property type="molecule type" value="Genomic_DNA"/>
</dbReference>
<organism evidence="10 11">
    <name type="scientific">Mytilus galloprovincialis</name>
    <name type="common">Mediterranean mussel</name>
    <dbReference type="NCBI Taxonomy" id="29158"/>
    <lineage>
        <taxon>Eukaryota</taxon>
        <taxon>Metazoa</taxon>
        <taxon>Spiralia</taxon>
        <taxon>Lophotrochozoa</taxon>
        <taxon>Mollusca</taxon>
        <taxon>Bivalvia</taxon>
        <taxon>Autobranchia</taxon>
        <taxon>Pteriomorphia</taxon>
        <taxon>Mytilida</taxon>
        <taxon>Mytiloidea</taxon>
        <taxon>Mytilidae</taxon>
        <taxon>Mytilinae</taxon>
        <taxon>Mytilus</taxon>
    </lineage>
</organism>
<evidence type="ECO:0000256" key="2">
    <source>
        <dbReference type="ARBA" id="ARBA00022676"/>
    </source>
</evidence>